<dbReference type="Proteomes" id="UP000077013">
    <property type="component" value="Unassembled WGS sequence"/>
</dbReference>
<gene>
    <name evidence="2" type="ORF">ULVI_07180</name>
</gene>
<reference evidence="2 3" key="1">
    <citation type="submission" date="2016-02" db="EMBL/GenBank/DDBJ databases">
        <title>Ulvibacter sp. LPB0005, isolated from Thais luteostoma.</title>
        <authorList>
            <person name="Shin S.-K."/>
            <person name="Yi H."/>
        </authorList>
    </citation>
    <scope>NUCLEOTIDE SEQUENCE [LARGE SCALE GENOMIC DNA]</scope>
    <source>
        <strain evidence="2 3">LPB0005</strain>
    </source>
</reference>
<comment type="caution">
    <text evidence="2">The sequence shown here is derived from an EMBL/GenBank/DDBJ whole genome shotgun (WGS) entry which is preliminary data.</text>
</comment>
<dbReference type="STRING" id="1763537.ULVI_07180"/>
<dbReference type="EMBL" id="LRXL01000026">
    <property type="protein sequence ID" value="OAB80508.1"/>
    <property type="molecule type" value="Genomic_DNA"/>
</dbReference>
<keyword evidence="3" id="KW-1185">Reference proteome</keyword>
<sequence length="173" mass="18259">MKNFLSLLAIALVITSCSSDDDNGGETASLVGTWKMTSFGGESTIDIDMDGSASSNLLIETNCYQNETLTFADNGTGVSTSTSYAEITLDISSDAPEGGEYTIECIEEIEISPLTFTQSGNTVDIDSDGESIEAELSGNTMTIVIPSGYFVDVVEGDGSAVLIEDLTIVYQKQ</sequence>
<evidence type="ECO:0000259" key="1">
    <source>
        <dbReference type="Pfam" id="PF13648"/>
    </source>
</evidence>
<evidence type="ECO:0000313" key="2">
    <source>
        <dbReference type="EMBL" id="OAB80508.1"/>
    </source>
</evidence>
<evidence type="ECO:0000313" key="3">
    <source>
        <dbReference type="Proteomes" id="UP000077013"/>
    </source>
</evidence>
<dbReference type="PROSITE" id="PS51257">
    <property type="entry name" value="PROKAR_LIPOPROTEIN"/>
    <property type="match status" value="1"/>
</dbReference>
<dbReference type="RefSeq" id="WP_068591147.1">
    <property type="nucleotide sequence ID" value="NZ_LRXL01000026.1"/>
</dbReference>
<feature type="domain" description="Lipocalin-like" evidence="1">
    <location>
        <begin position="30"/>
        <end position="143"/>
    </location>
</feature>
<name>A0A167JB91_9FLAO</name>
<proteinExistence type="predicted"/>
<dbReference type="OrthoDB" id="1426588at2"/>
<dbReference type="AlphaFoldDB" id="A0A167JB91"/>
<organism evidence="2 3">
    <name type="scientific">Cochleicola gelatinilyticus</name>
    <dbReference type="NCBI Taxonomy" id="1763537"/>
    <lineage>
        <taxon>Bacteria</taxon>
        <taxon>Pseudomonadati</taxon>
        <taxon>Bacteroidota</taxon>
        <taxon>Flavobacteriia</taxon>
        <taxon>Flavobacteriales</taxon>
        <taxon>Flavobacteriaceae</taxon>
        <taxon>Cochleicola</taxon>
    </lineage>
</organism>
<dbReference type="Pfam" id="PF13648">
    <property type="entry name" value="Lipocalin_4"/>
    <property type="match status" value="1"/>
</dbReference>
<dbReference type="InterPro" id="IPR024311">
    <property type="entry name" value="Lipocalin-like"/>
</dbReference>
<accession>A0A167JB91</accession>
<protein>
    <recommendedName>
        <fullName evidence="1">Lipocalin-like domain-containing protein</fullName>
    </recommendedName>
</protein>